<dbReference type="KEGG" id="slp:Slip_2027"/>
<dbReference type="EMBL" id="CP002048">
    <property type="protein sequence ID" value="ADI02774.1"/>
    <property type="molecule type" value="Genomic_DNA"/>
</dbReference>
<sequence>MVAITSRITIRLPEKLHAYLVTEAKKKHTTISAVVVDAIQRHRDGFVAEVFARACLRLLCEARAQDPEGARRLESRLLTEALREARRAREGVEPGDE</sequence>
<dbReference type="SUPFAM" id="SSF47598">
    <property type="entry name" value="Ribbon-helix-helix"/>
    <property type="match status" value="1"/>
</dbReference>
<keyword evidence="1" id="KW-0238">DNA-binding</keyword>
<dbReference type="RefSeq" id="WP_013176176.1">
    <property type="nucleotide sequence ID" value="NC_014220.1"/>
</dbReference>
<reference evidence="2" key="1">
    <citation type="journal article" date="2010" name="Stand. Genomic Sci.">
        <title>Complete genome sequence of Syntrophothermus lipocalidus type strain (TGB-C1T).</title>
        <authorList>
            <consortium name="US DOE Joint Genome Institute (JGI-PGF)"/>
            <person name="Djao O."/>
            <person name="Zhang X."/>
            <person name="Lucas S."/>
            <person name="Lapidus A."/>
            <person name="Glavina Del Rio T."/>
            <person name="Nolan M."/>
            <person name="Tice H."/>
            <person name="Cheng J."/>
            <person name="Han C."/>
            <person name="Tapia R."/>
            <person name="Goodwin L."/>
            <person name="Pitluck S."/>
            <person name="Liolios K."/>
            <person name="Ivanova N."/>
            <person name="Mavromatis K."/>
            <person name="Mikhailova N."/>
            <person name="Ovchinnikova G."/>
            <person name="Pati A."/>
            <person name="Brambilla E."/>
            <person name="Chen A."/>
            <person name="Palaniappan K."/>
            <person name="Land M."/>
            <person name="Hauser L."/>
            <person name="Chang Y."/>
            <person name="Jeffries C."/>
            <person name="Rohde M."/>
            <person name="Sikorski J."/>
            <person name="Spring S."/>
            <person name="Goker M."/>
            <person name="Detter J."/>
            <person name="Woyke T."/>
            <person name="Bristow J."/>
            <person name="Eisen J."/>
            <person name="Markowitz V."/>
            <person name="Hugenholtz P."/>
            <person name="Kyrpides N."/>
            <person name="Klenk H."/>
        </authorList>
    </citation>
    <scope>NUCLEOTIDE SEQUENCE [LARGE SCALE GENOMIC DNA]</scope>
    <source>
        <strain evidence="2">DSM 12680 / TGB-C1</strain>
    </source>
</reference>
<dbReference type="GO" id="GO:0006355">
    <property type="term" value="P:regulation of DNA-templated transcription"/>
    <property type="evidence" value="ECO:0007669"/>
    <property type="project" value="InterPro"/>
</dbReference>
<dbReference type="InterPro" id="IPR010985">
    <property type="entry name" value="Ribbon_hlx_hlx"/>
</dbReference>
<organism evidence="1 2">
    <name type="scientific">Syntrophothermus lipocalidus (strain DSM 12680 / TGB-C1)</name>
    <dbReference type="NCBI Taxonomy" id="643648"/>
    <lineage>
        <taxon>Bacteria</taxon>
        <taxon>Bacillati</taxon>
        <taxon>Bacillota</taxon>
        <taxon>Clostridia</taxon>
        <taxon>Eubacteriales</taxon>
        <taxon>Syntrophomonadaceae</taxon>
        <taxon>Syntrophothermus</taxon>
    </lineage>
</organism>
<dbReference type="STRING" id="643648.Slip_2027"/>
<keyword evidence="2" id="KW-1185">Reference proteome</keyword>
<dbReference type="AlphaFoldDB" id="D7CPZ6"/>
<gene>
    <name evidence="1" type="ordered locus">Slip_2027</name>
</gene>
<dbReference type="Proteomes" id="UP000000378">
    <property type="component" value="Chromosome"/>
</dbReference>
<protein>
    <submittedName>
        <fullName evidence="1">CopG domain protein DNA-binding domain protein</fullName>
    </submittedName>
</protein>
<dbReference type="GO" id="GO:0003677">
    <property type="term" value="F:DNA binding"/>
    <property type="evidence" value="ECO:0007669"/>
    <property type="project" value="UniProtKB-KW"/>
</dbReference>
<dbReference type="OrthoDB" id="3483807at2"/>
<name>D7CPZ6_SYNLT</name>
<evidence type="ECO:0000313" key="1">
    <source>
        <dbReference type="EMBL" id="ADI02774.1"/>
    </source>
</evidence>
<accession>D7CPZ6</accession>
<proteinExistence type="predicted"/>
<evidence type="ECO:0000313" key="2">
    <source>
        <dbReference type="Proteomes" id="UP000000378"/>
    </source>
</evidence>
<reference evidence="1 2" key="2">
    <citation type="journal article" date="2010" name="Stand. Genomic Sci.">
        <title>Complete genome sequence of Syntrophothermus lipocalidus type strain (TGB-C1).</title>
        <authorList>
            <person name="Djao O.D."/>
            <person name="Zhang X."/>
            <person name="Lucas S."/>
            <person name="Lapidus A."/>
            <person name="Del Rio T.G."/>
            <person name="Nolan M."/>
            <person name="Tice H."/>
            <person name="Cheng J.F."/>
            <person name="Han C."/>
            <person name="Tapia R."/>
            <person name="Goodwin L."/>
            <person name="Pitluck S."/>
            <person name="Liolios K."/>
            <person name="Ivanova N."/>
            <person name="Mavromatis K."/>
            <person name="Mikhailova N."/>
            <person name="Ovchinnikova G."/>
            <person name="Pati A."/>
            <person name="Brambilla E."/>
            <person name="Chen A."/>
            <person name="Palaniappan K."/>
            <person name="Land M."/>
            <person name="Hauser L."/>
            <person name="Chang Y.J."/>
            <person name="Jeffries C.D."/>
            <person name="Rohde M."/>
            <person name="Sikorski J."/>
            <person name="Spring S."/>
            <person name="Goker M."/>
            <person name="Detter J.C."/>
            <person name="Woyke T."/>
            <person name="Bristow J."/>
            <person name="Eisen J.A."/>
            <person name="Markowitz V."/>
            <person name="Hugenholtz P."/>
            <person name="Kyrpides N.C."/>
            <person name="Klenk H.P."/>
        </authorList>
    </citation>
    <scope>NUCLEOTIDE SEQUENCE [LARGE SCALE GENOMIC DNA]</scope>
    <source>
        <strain evidence="2">DSM 12680 / TGB-C1</strain>
    </source>
</reference>
<dbReference type="HOGENOM" id="CLU_2345660_0_0_9"/>